<accession>A0A1W6JQB9</accession>
<evidence type="ECO:0008006" key="4">
    <source>
        <dbReference type="Google" id="ProtNLM"/>
    </source>
</evidence>
<dbReference type="RefSeq" id="YP_010648349.1">
    <property type="nucleotide sequence ID" value="NC_070727.1"/>
</dbReference>
<name>A0A1W6JQB9_9CAUD</name>
<dbReference type="InterPro" id="IPR021739">
    <property type="entry name" value="SaV-like"/>
</dbReference>
<dbReference type="GeneID" id="77923787"/>
<keyword evidence="3" id="KW-1185">Reference proteome</keyword>
<reference evidence="2 3" key="1">
    <citation type="submission" date="2017-02" db="EMBL/GenBank/DDBJ databases">
        <title>Analysis of active prophages from bacterial high-throughput sequencing data.</title>
        <authorList>
            <person name="Sun Q."/>
            <person name="Zhang X."/>
            <person name="Xing S."/>
            <person name="Tong Y.-G."/>
        </authorList>
    </citation>
    <scope>NUCLEOTIDE SEQUENCE [LARGE SCALE GENOMIC DNA]</scope>
</reference>
<evidence type="ECO:0000256" key="1">
    <source>
        <dbReference type="SAM" id="MobiDB-lite"/>
    </source>
</evidence>
<feature type="region of interest" description="Disordered" evidence="1">
    <location>
        <begin position="154"/>
        <end position="183"/>
    </location>
</feature>
<protein>
    <recommendedName>
        <fullName evidence="4">DUF3310 domain-containing protein</fullName>
    </recommendedName>
</protein>
<dbReference type="KEGG" id="vg:77923787"/>
<feature type="compositionally biased region" description="Basic and acidic residues" evidence="1">
    <location>
        <begin position="168"/>
        <end position="183"/>
    </location>
</feature>
<proteinExistence type="predicted"/>
<sequence length="324" mass="36979">MKISDLKIGNYVVVNDLGAGKYSSGMRVIGRVVEIDDKGNYAIIESLPKHRYEITDFNDFELWTKEMEDKTESMSKVKIKDLNLGDTIRIPHGIMYLEGKVVSISDVFATVHFPSVGHKAIGDESDFKRIRKARKSLDPNKWLEKAIEENKENSKSVLEAGLGVSKPTTDHKQSNDVQQRKRKEENTALFKIKDLKVGYKVKMLDDDMTGEISEIADNGKYAEIKIDNGVYRGINDNCDFTITEWNSVPEYAEDTVNSPSHYNYGDIEVINFIEQVTQHYNANVAYHIGNAIKYLARSPHKNGKEDVAKAKWYIERAFENWDVK</sequence>
<evidence type="ECO:0000313" key="3">
    <source>
        <dbReference type="Proteomes" id="UP000224518"/>
    </source>
</evidence>
<dbReference type="EMBL" id="KY653126">
    <property type="protein sequence ID" value="ARM68357.1"/>
    <property type="molecule type" value="Genomic_DNA"/>
</dbReference>
<dbReference type="Proteomes" id="UP000224518">
    <property type="component" value="Segment"/>
</dbReference>
<organism evidence="2 3">
    <name type="scientific">Staphylococcus virus IME1354_01</name>
    <dbReference type="NCBI Taxonomy" id="3070820"/>
    <lineage>
        <taxon>Viruses</taxon>
        <taxon>Duplodnaviria</taxon>
        <taxon>Heunggongvirae</taxon>
        <taxon>Uroviricota</taxon>
        <taxon>Caudoviricetes</taxon>
        <taxon>Zhangqianvirus</taxon>
        <taxon>Zhangqianvirus IME1354</taxon>
    </lineage>
</organism>
<dbReference type="Pfam" id="PF11753">
    <property type="entry name" value="DUF3310"/>
    <property type="match status" value="1"/>
</dbReference>
<evidence type="ECO:0000313" key="2">
    <source>
        <dbReference type="EMBL" id="ARM68357.1"/>
    </source>
</evidence>